<keyword evidence="2" id="KW-0067">ATP-binding</keyword>
<proteinExistence type="predicted"/>
<dbReference type="SUPFAM" id="SSF52540">
    <property type="entry name" value="P-loop containing nucleoside triphosphate hydrolases"/>
    <property type="match status" value="1"/>
</dbReference>
<name>A0ABR7HIJ7_9FIRM</name>
<keyword evidence="1" id="KW-0547">Nucleotide-binding</keyword>
<dbReference type="EMBL" id="JACOPS010000001">
    <property type="protein sequence ID" value="MBC5727312.1"/>
    <property type="molecule type" value="Genomic_DNA"/>
</dbReference>
<evidence type="ECO:0000256" key="2">
    <source>
        <dbReference type="ARBA" id="ARBA00022840"/>
    </source>
</evidence>
<dbReference type="Proteomes" id="UP000636755">
    <property type="component" value="Unassembled WGS sequence"/>
</dbReference>
<dbReference type="Gene3D" id="3.40.50.300">
    <property type="entry name" value="P-loop containing nucleotide triphosphate hydrolases"/>
    <property type="match status" value="1"/>
</dbReference>
<dbReference type="InterPro" id="IPR027417">
    <property type="entry name" value="P-loop_NTPase"/>
</dbReference>
<evidence type="ECO:0000313" key="5">
    <source>
        <dbReference type="Proteomes" id="UP000636755"/>
    </source>
</evidence>
<sequence length="316" mass="34644">MTSLNNEGRFVLAIRSLSQNIYQRILPLSQKFCDTAQEIRLRVNRPVAVVCPETTYFLTEKGGLTNTILDGSMLTVSRGDLTDTFHNICNYSVYSKQSEIINGFVSMHGGHRAGICGTAICEGDKVINIRDISSINIRIAREHKECSRAIIDTLNPDFGGVLICGAPCTGKTTLLRDMARILSTEYGKRISLIDERGELAGTSSGILQNDIGLCDVFDLYDKPSGIIQAIRSMSPDIIVCDEIGTQRDIDAVEYSVNSGVSFISTLHCSSVDELRRKDNVRKLVSCGGFKTLVFLDNRASAGRVSKIMRVGDVFGN</sequence>
<organism evidence="4 5">
    <name type="scientific">Ruminococcus intestinalis</name>
    <dbReference type="NCBI Taxonomy" id="2763066"/>
    <lineage>
        <taxon>Bacteria</taxon>
        <taxon>Bacillati</taxon>
        <taxon>Bacillota</taxon>
        <taxon>Clostridia</taxon>
        <taxon>Eubacteriales</taxon>
        <taxon>Oscillospiraceae</taxon>
        <taxon>Ruminococcus</taxon>
    </lineage>
</organism>
<dbReference type="SMART" id="SM00382">
    <property type="entry name" value="AAA"/>
    <property type="match status" value="1"/>
</dbReference>
<dbReference type="PANTHER" id="PTHR20953">
    <property type="entry name" value="KINASE-RELATED"/>
    <property type="match status" value="1"/>
</dbReference>
<dbReference type="PANTHER" id="PTHR20953:SF3">
    <property type="entry name" value="P-LOOP CONTAINING NUCLEOSIDE TRIPHOSPHATE HYDROLASES SUPERFAMILY PROTEIN"/>
    <property type="match status" value="1"/>
</dbReference>
<comment type="caution">
    <text evidence="4">The sequence shown here is derived from an EMBL/GenBank/DDBJ whole genome shotgun (WGS) entry which is preliminary data.</text>
</comment>
<dbReference type="Pfam" id="PF19568">
    <property type="entry name" value="Spore_III_AA"/>
    <property type="match status" value="1"/>
</dbReference>
<reference evidence="4 5" key="1">
    <citation type="submission" date="2020-08" db="EMBL/GenBank/DDBJ databases">
        <title>Genome public.</title>
        <authorList>
            <person name="Liu C."/>
            <person name="Sun Q."/>
        </authorList>
    </citation>
    <scope>NUCLEOTIDE SEQUENCE [LARGE SCALE GENOMIC DNA]</scope>
    <source>
        <strain evidence="4 5">NSJ-71</strain>
    </source>
</reference>
<dbReference type="InterPro" id="IPR045735">
    <property type="entry name" value="Spore_III_AA_AAA+_ATPase"/>
</dbReference>
<protein>
    <submittedName>
        <fullName evidence="4">Flp pilus assembly complex ATPase component TadA</fullName>
    </submittedName>
</protein>
<gene>
    <name evidence="4" type="primary">tadA</name>
    <name evidence="4" type="ORF">H8R91_01955</name>
</gene>
<evidence type="ECO:0000313" key="4">
    <source>
        <dbReference type="EMBL" id="MBC5727312.1"/>
    </source>
</evidence>
<dbReference type="InterPro" id="IPR003593">
    <property type="entry name" value="AAA+_ATPase"/>
</dbReference>
<evidence type="ECO:0000259" key="3">
    <source>
        <dbReference type="SMART" id="SM00382"/>
    </source>
</evidence>
<evidence type="ECO:0000256" key="1">
    <source>
        <dbReference type="ARBA" id="ARBA00022741"/>
    </source>
</evidence>
<dbReference type="RefSeq" id="WP_186934652.1">
    <property type="nucleotide sequence ID" value="NZ_JACOPS010000001.1"/>
</dbReference>
<accession>A0ABR7HIJ7</accession>
<keyword evidence="5" id="KW-1185">Reference proteome</keyword>
<feature type="domain" description="AAA+ ATPase" evidence="3">
    <location>
        <begin position="157"/>
        <end position="314"/>
    </location>
</feature>